<gene>
    <name evidence="5" type="ORF">EDB92DRAFT_1892973</name>
</gene>
<sequence>MPILENPTGPYAVGAVTFTLPVRPTRVIGSATVRTETGETVPALRLEEVSFTAYYPVSPTTIESRWNWLNWFPRPLAETVRGYSHFSGVSTLLLWPLVLFFGSRLKVPAFVNAPPLQRIKDTRVDPTAPPNRDSSQGPWPLVMFSHGLGGGRTTYSQLCTHLASSGKVVLALEHRDGTSPITWPLSGETGKRYPHFYVKPGDVIRDNVEETSGFHDPRFAFRADQLELRKREVYLSYSAFRELVQTGERGDLQTMDELPFNWASWAGDWVRCDKGVSLVGHSFGGATVFAMLSLKEGDILRIPVSHGLVLDPWLDPILPPGPAPDTIQNPSPKLMVINAEGFTLWTEHFKRVEEVVSAWPESALLTIIRGQHNSFSDLPVMPPIPIRKSTARPIMNVIKTLTLSFLDDQLPSSVNRLNVRKLEIEYPKSRPWSKNPKRRLVGNAGDIIIHRFGVVE</sequence>
<dbReference type="GO" id="GO:0003847">
    <property type="term" value="F:1-alkyl-2-acetylglycerophosphocholine esterase activity"/>
    <property type="evidence" value="ECO:0007669"/>
    <property type="project" value="UniProtKB-EC"/>
</dbReference>
<dbReference type="PANTHER" id="PTHR10272:SF0">
    <property type="entry name" value="PLATELET-ACTIVATING FACTOR ACETYLHYDROLASE"/>
    <property type="match status" value="1"/>
</dbReference>
<dbReference type="InterPro" id="IPR029058">
    <property type="entry name" value="AB_hydrolase_fold"/>
</dbReference>
<dbReference type="SUPFAM" id="SSF53474">
    <property type="entry name" value="alpha/beta-Hydrolases"/>
    <property type="match status" value="1"/>
</dbReference>
<dbReference type="EMBL" id="JAKELL010000096">
    <property type="protein sequence ID" value="KAH8982826.1"/>
    <property type="molecule type" value="Genomic_DNA"/>
</dbReference>
<reference evidence="5" key="1">
    <citation type="submission" date="2022-01" db="EMBL/GenBank/DDBJ databases">
        <title>Comparative genomics reveals a dynamic genome evolution in the ectomycorrhizal milk-cap (Lactarius) mushrooms.</title>
        <authorList>
            <consortium name="DOE Joint Genome Institute"/>
            <person name="Lebreton A."/>
            <person name="Tang N."/>
            <person name="Kuo A."/>
            <person name="LaButti K."/>
            <person name="Drula E."/>
            <person name="Barry K."/>
            <person name="Clum A."/>
            <person name="Lipzen A."/>
            <person name="Mousain D."/>
            <person name="Ng V."/>
            <person name="Wang R."/>
            <person name="Wang X."/>
            <person name="Dai Y."/>
            <person name="Henrissat B."/>
            <person name="Grigoriev I.V."/>
            <person name="Guerin-Laguette A."/>
            <person name="Yu F."/>
            <person name="Martin F.M."/>
        </authorList>
    </citation>
    <scope>NUCLEOTIDE SEQUENCE</scope>
    <source>
        <strain evidence="5">QP</strain>
    </source>
</reference>
<keyword evidence="3" id="KW-0442">Lipid degradation</keyword>
<evidence type="ECO:0000313" key="6">
    <source>
        <dbReference type="Proteomes" id="UP001201163"/>
    </source>
</evidence>
<comment type="caution">
    <text evidence="5">The sequence shown here is derived from an EMBL/GenBank/DDBJ whole genome shotgun (WGS) entry which is preliminary data.</text>
</comment>
<evidence type="ECO:0000256" key="1">
    <source>
        <dbReference type="ARBA" id="ARBA00013201"/>
    </source>
</evidence>
<dbReference type="AlphaFoldDB" id="A0AAD4L8Y8"/>
<keyword evidence="6" id="KW-1185">Reference proteome</keyword>
<proteinExistence type="predicted"/>
<dbReference type="EC" id="3.1.1.47" evidence="1"/>
<keyword evidence="4" id="KW-0443">Lipid metabolism</keyword>
<keyword evidence="2" id="KW-0378">Hydrolase</keyword>
<dbReference type="PANTHER" id="PTHR10272">
    <property type="entry name" value="PLATELET-ACTIVATING FACTOR ACETYLHYDROLASE"/>
    <property type="match status" value="1"/>
</dbReference>
<evidence type="ECO:0000256" key="3">
    <source>
        <dbReference type="ARBA" id="ARBA00022963"/>
    </source>
</evidence>
<dbReference type="Gene3D" id="3.40.50.1820">
    <property type="entry name" value="alpha/beta hydrolase"/>
    <property type="match status" value="1"/>
</dbReference>
<name>A0AAD4L8Y8_9AGAM</name>
<dbReference type="Pfam" id="PF03403">
    <property type="entry name" value="PAF-AH_p_II"/>
    <property type="match status" value="1"/>
</dbReference>
<evidence type="ECO:0000313" key="5">
    <source>
        <dbReference type="EMBL" id="KAH8982826.1"/>
    </source>
</evidence>
<organism evidence="5 6">
    <name type="scientific">Lactarius akahatsu</name>
    <dbReference type="NCBI Taxonomy" id="416441"/>
    <lineage>
        <taxon>Eukaryota</taxon>
        <taxon>Fungi</taxon>
        <taxon>Dikarya</taxon>
        <taxon>Basidiomycota</taxon>
        <taxon>Agaricomycotina</taxon>
        <taxon>Agaricomycetes</taxon>
        <taxon>Russulales</taxon>
        <taxon>Russulaceae</taxon>
        <taxon>Lactarius</taxon>
    </lineage>
</organism>
<accession>A0AAD4L8Y8</accession>
<evidence type="ECO:0000256" key="2">
    <source>
        <dbReference type="ARBA" id="ARBA00022801"/>
    </source>
</evidence>
<evidence type="ECO:0000256" key="4">
    <source>
        <dbReference type="ARBA" id="ARBA00023098"/>
    </source>
</evidence>
<protein>
    <recommendedName>
        <fullName evidence="1">1-alkyl-2-acetylglycerophosphocholine esterase</fullName>
        <ecNumber evidence="1">3.1.1.47</ecNumber>
    </recommendedName>
</protein>
<dbReference type="GO" id="GO:0016042">
    <property type="term" value="P:lipid catabolic process"/>
    <property type="evidence" value="ECO:0007669"/>
    <property type="project" value="UniProtKB-KW"/>
</dbReference>
<dbReference type="Proteomes" id="UP001201163">
    <property type="component" value="Unassembled WGS sequence"/>
</dbReference>